<dbReference type="AlphaFoldDB" id="A0AAW2DI88"/>
<protein>
    <submittedName>
        <fullName evidence="1">Uncharacterized protein</fullName>
    </submittedName>
</protein>
<evidence type="ECO:0000313" key="2">
    <source>
        <dbReference type="Proteomes" id="UP001459277"/>
    </source>
</evidence>
<gene>
    <name evidence="1" type="ORF">SO802_009878</name>
</gene>
<accession>A0AAW2DI88</accession>
<dbReference type="PANTHER" id="PTHR48475:SF1">
    <property type="entry name" value="RNASE H TYPE-1 DOMAIN-CONTAINING PROTEIN"/>
    <property type="match status" value="1"/>
</dbReference>
<dbReference type="PANTHER" id="PTHR48475">
    <property type="entry name" value="RIBONUCLEASE H"/>
    <property type="match status" value="1"/>
</dbReference>
<reference evidence="1 2" key="1">
    <citation type="submission" date="2024-01" db="EMBL/GenBank/DDBJ databases">
        <title>A telomere-to-telomere, gap-free genome of sweet tea (Lithocarpus litseifolius).</title>
        <authorList>
            <person name="Zhou J."/>
        </authorList>
    </citation>
    <scope>NUCLEOTIDE SEQUENCE [LARGE SCALE GENOMIC DNA]</scope>
    <source>
        <strain evidence="1">Zhou-2022a</strain>
        <tissue evidence="1">Leaf</tissue>
    </source>
</reference>
<proteinExistence type="predicted"/>
<sequence>MVKKTLPYQQYLEDLTKTFDKIEYTIIIRAQNQFADALAILASMVEILEGVWTQPLEIEQSYEEVHKGKTKASVMTIEEEEVLWYYDIMKLLELKAYPNGADKRERRSIRMMAIQYDGEDQVQLVLALSSIRDELVLE</sequence>
<dbReference type="Proteomes" id="UP001459277">
    <property type="component" value="Unassembled WGS sequence"/>
</dbReference>
<organism evidence="1 2">
    <name type="scientific">Lithocarpus litseifolius</name>
    <dbReference type="NCBI Taxonomy" id="425828"/>
    <lineage>
        <taxon>Eukaryota</taxon>
        <taxon>Viridiplantae</taxon>
        <taxon>Streptophyta</taxon>
        <taxon>Embryophyta</taxon>
        <taxon>Tracheophyta</taxon>
        <taxon>Spermatophyta</taxon>
        <taxon>Magnoliopsida</taxon>
        <taxon>eudicotyledons</taxon>
        <taxon>Gunneridae</taxon>
        <taxon>Pentapetalae</taxon>
        <taxon>rosids</taxon>
        <taxon>fabids</taxon>
        <taxon>Fagales</taxon>
        <taxon>Fagaceae</taxon>
        <taxon>Lithocarpus</taxon>
    </lineage>
</organism>
<name>A0AAW2DI88_9ROSI</name>
<dbReference type="EMBL" id="JAZDWU010000003">
    <property type="protein sequence ID" value="KAL0008376.1"/>
    <property type="molecule type" value="Genomic_DNA"/>
</dbReference>
<evidence type="ECO:0000313" key="1">
    <source>
        <dbReference type="EMBL" id="KAL0008376.1"/>
    </source>
</evidence>
<comment type="caution">
    <text evidence="1">The sequence shown here is derived from an EMBL/GenBank/DDBJ whole genome shotgun (WGS) entry which is preliminary data.</text>
</comment>
<keyword evidence="2" id="KW-1185">Reference proteome</keyword>